<dbReference type="EMBL" id="BAABJE010000010">
    <property type="protein sequence ID" value="GAA4795251.1"/>
    <property type="molecule type" value="Genomic_DNA"/>
</dbReference>
<reference evidence="2" key="1">
    <citation type="journal article" date="2019" name="Int. J. Syst. Evol. Microbiol.">
        <title>The Global Catalogue of Microorganisms (GCM) 10K type strain sequencing project: providing services to taxonomists for standard genome sequencing and annotation.</title>
        <authorList>
            <consortium name="The Broad Institute Genomics Platform"/>
            <consortium name="The Broad Institute Genome Sequencing Center for Infectious Disease"/>
            <person name="Wu L."/>
            <person name="Ma J."/>
        </authorList>
    </citation>
    <scope>NUCLEOTIDE SEQUENCE [LARGE SCALE GENOMIC DNA]</scope>
    <source>
        <strain evidence="2">JCM 18204</strain>
    </source>
</reference>
<organism evidence="1 2">
    <name type="scientific">Lysobacter hankyongensis</name>
    <dbReference type="NCBI Taxonomy" id="1176535"/>
    <lineage>
        <taxon>Bacteria</taxon>
        <taxon>Pseudomonadati</taxon>
        <taxon>Pseudomonadota</taxon>
        <taxon>Gammaproteobacteria</taxon>
        <taxon>Lysobacterales</taxon>
        <taxon>Lysobacteraceae</taxon>
        <taxon>Lysobacter</taxon>
    </lineage>
</organism>
<dbReference type="RefSeq" id="WP_345303291.1">
    <property type="nucleotide sequence ID" value="NZ_BAABJE010000010.1"/>
</dbReference>
<sequence length="115" mass="12225">MNASGQDASFGAAPLWDAVQRETLAAMGLPVYRMLGAAAPETASAAARPDSASTDDRLPEDRLIAALLRAAGRSRDAHDAAQLVRGWPTPQTLRRDPGAKRALWPALRALRRSPA</sequence>
<name>A0ABP9BGC0_9GAMM</name>
<keyword evidence="2" id="KW-1185">Reference proteome</keyword>
<proteinExistence type="predicted"/>
<accession>A0ABP9BGC0</accession>
<dbReference type="Proteomes" id="UP001499959">
    <property type="component" value="Unassembled WGS sequence"/>
</dbReference>
<comment type="caution">
    <text evidence="1">The sequence shown here is derived from an EMBL/GenBank/DDBJ whole genome shotgun (WGS) entry which is preliminary data.</text>
</comment>
<evidence type="ECO:0000313" key="2">
    <source>
        <dbReference type="Proteomes" id="UP001499959"/>
    </source>
</evidence>
<evidence type="ECO:0000313" key="1">
    <source>
        <dbReference type="EMBL" id="GAA4795251.1"/>
    </source>
</evidence>
<protein>
    <recommendedName>
        <fullName evidence="3">Alanine acetyltransferase</fullName>
    </recommendedName>
</protein>
<evidence type="ECO:0008006" key="3">
    <source>
        <dbReference type="Google" id="ProtNLM"/>
    </source>
</evidence>
<gene>
    <name evidence="1" type="ORF">GCM10023307_21200</name>
</gene>